<dbReference type="KEGG" id="gms:SOIL9_52240"/>
<protein>
    <submittedName>
        <fullName evidence="2">Uncharacterized protein</fullName>
    </submittedName>
</protein>
<feature type="region of interest" description="Disordered" evidence="1">
    <location>
        <begin position="1"/>
        <end position="36"/>
    </location>
</feature>
<evidence type="ECO:0000256" key="1">
    <source>
        <dbReference type="SAM" id="MobiDB-lite"/>
    </source>
</evidence>
<name>A0A6P2CZ48_9BACT</name>
<evidence type="ECO:0000313" key="3">
    <source>
        <dbReference type="Proteomes" id="UP000464178"/>
    </source>
</evidence>
<dbReference type="EMBL" id="LR593886">
    <property type="protein sequence ID" value="VTR92490.1"/>
    <property type="molecule type" value="Genomic_DNA"/>
</dbReference>
<organism evidence="2 3">
    <name type="scientific">Gemmata massiliana</name>
    <dbReference type="NCBI Taxonomy" id="1210884"/>
    <lineage>
        <taxon>Bacteria</taxon>
        <taxon>Pseudomonadati</taxon>
        <taxon>Planctomycetota</taxon>
        <taxon>Planctomycetia</taxon>
        <taxon>Gemmatales</taxon>
        <taxon>Gemmataceae</taxon>
        <taxon>Gemmata</taxon>
    </lineage>
</organism>
<reference evidence="2 3" key="1">
    <citation type="submission" date="2019-05" db="EMBL/GenBank/DDBJ databases">
        <authorList>
            <consortium name="Science for Life Laboratories"/>
        </authorList>
    </citation>
    <scope>NUCLEOTIDE SEQUENCE [LARGE SCALE GENOMIC DNA]</scope>
    <source>
        <strain evidence="2">Soil9</strain>
    </source>
</reference>
<accession>A0A6P2CZ48</accession>
<dbReference type="Proteomes" id="UP000464178">
    <property type="component" value="Chromosome"/>
</dbReference>
<dbReference type="RefSeq" id="WP_162667342.1">
    <property type="nucleotide sequence ID" value="NZ_LR593886.1"/>
</dbReference>
<dbReference type="AlphaFoldDB" id="A0A6P2CZ48"/>
<gene>
    <name evidence="2" type="ORF">SOIL9_52240</name>
</gene>
<proteinExistence type="predicted"/>
<evidence type="ECO:0000313" key="2">
    <source>
        <dbReference type="EMBL" id="VTR92490.1"/>
    </source>
</evidence>
<sequence length="95" mass="10511">MNRSRVAKLERHARENPCPGCGRVEHSGTSGADPFVRLSPEEREELSEILRYGVTLPCTRCGRVGHDPTLLTDDQKRRVASLFRKSLVGDGPKPG</sequence>
<keyword evidence="3" id="KW-1185">Reference proteome</keyword>